<feature type="signal peptide" evidence="1">
    <location>
        <begin position="1"/>
        <end position="26"/>
    </location>
</feature>
<evidence type="ECO:0000313" key="3">
    <source>
        <dbReference type="Proteomes" id="UP001500967"/>
    </source>
</evidence>
<feature type="chain" id="PRO_5045709063" evidence="1">
    <location>
        <begin position="27"/>
        <end position="105"/>
    </location>
</feature>
<evidence type="ECO:0000256" key="1">
    <source>
        <dbReference type="SAM" id="SignalP"/>
    </source>
</evidence>
<reference evidence="3" key="1">
    <citation type="journal article" date="2019" name="Int. J. Syst. Evol. Microbiol.">
        <title>The Global Catalogue of Microorganisms (GCM) 10K type strain sequencing project: providing services to taxonomists for standard genome sequencing and annotation.</title>
        <authorList>
            <consortium name="The Broad Institute Genomics Platform"/>
            <consortium name="The Broad Institute Genome Sequencing Center for Infectious Disease"/>
            <person name="Wu L."/>
            <person name="Ma J."/>
        </authorList>
    </citation>
    <scope>NUCLEOTIDE SEQUENCE [LARGE SCALE GENOMIC DNA]</scope>
    <source>
        <strain evidence="3">JCM 10425</strain>
    </source>
</reference>
<gene>
    <name evidence="2" type="ORF">GCM10009539_64380</name>
</gene>
<accession>A0ABP3ELY2</accession>
<organism evidence="2 3">
    <name type="scientific">Cryptosporangium japonicum</name>
    <dbReference type="NCBI Taxonomy" id="80872"/>
    <lineage>
        <taxon>Bacteria</taxon>
        <taxon>Bacillati</taxon>
        <taxon>Actinomycetota</taxon>
        <taxon>Actinomycetes</taxon>
        <taxon>Cryptosporangiales</taxon>
        <taxon>Cryptosporangiaceae</taxon>
        <taxon>Cryptosporangium</taxon>
    </lineage>
</organism>
<dbReference type="RefSeq" id="WP_344652693.1">
    <property type="nucleotide sequence ID" value="NZ_BAAAGX010000028.1"/>
</dbReference>
<evidence type="ECO:0000313" key="2">
    <source>
        <dbReference type="EMBL" id="GAA0268459.1"/>
    </source>
</evidence>
<keyword evidence="3" id="KW-1185">Reference proteome</keyword>
<proteinExistence type="predicted"/>
<protein>
    <submittedName>
        <fullName evidence="2">Uncharacterized protein</fullName>
    </submittedName>
</protein>
<dbReference type="Proteomes" id="UP001500967">
    <property type="component" value="Unassembled WGS sequence"/>
</dbReference>
<sequence>MRYSLRIAAVAAIVAGSLGGNAPASAAAPVVRPAGWGINDFTDWLADREEAAREYMEARGQVLEEQFRRDPVGTCIVAGVATGVDPATATTFCASMGVGSDGFQP</sequence>
<name>A0ABP3ELY2_9ACTN</name>
<dbReference type="EMBL" id="BAAAGX010000028">
    <property type="protein sequence ID" value="GAA0268459.1"/>
    <property type="molecule type" value="Genomic_DNA"/>
</dbReference>
<comment type="caution">
    <text evidence="2">The sequence shown here is derived from an EMBL/GenBank/DDBJ whole genome shotgun (WGS) entry which is preliminary data.</text>
</comment>
<keyword evidence="1" id="KW-0732">Signal</keyword>